<dbReference type="EMBL" id="CCBQ010000044">
    <property type="protein sequence ID" value="CDO95318.1"/>
    <property type="molecule type" value="Genomic_DNA"/>
</dbReference>
<gene>
    <name evidence="2" type="ORF">KLDO_g3563</name>
</gene>
<reference evidence="2 3" key="1">
    <citation type="submission" date="2014-03" db="EMBL/GenBank/DDBJ databases">
        <title>The genome of Kluyveromyces dobzhanskii.</title>
        <authorList>
            <person name="Nystedt B."/>
            <person name="Astrom S."/>
        </authorList>
    </citation>
    <scope>NUCLEOTIDE SEQUENCE [LARGE SCALE GENOMIC DNA]</scope>
    <source>
        <strain evidence="2 3">CBS 2104</strain>
    </source>
</reference>
<feature type="region of interest" description="Disordered" evidence="1">
    <location>
        <begin position="558"/>
        <end position="606"/>
    </location>
</feature>
<dbReference type="GO" id="GO:0005737">
    <property type="term" value="C:cytoplasm"/>
    <property type="evidence" value="ECO:0007669"/>
    <property type="project" value="InterPro"/>
</dbReference>
<accession>A0A0A8LB41</accession>
<feature type="compositionally biased region" description="Polar residues" evidence="1">
    <location>
        <begin position="502"/>
        <end position="523"/>
    </location>
</feature>
<feature type="compositionally biased region" description="Low complexity" evidence="1">
    <location>
        <begin position="436"/>
        <end position="489"/>
    </location>
</feature>
<dbReference type="InterPro" id="IPR026241">
    <property type="entry name" value="GIP4"/>
</dbReference>
<feature type="compositionally biased region" description="Low complexity" evidence="1">
    <location>
        <begin position="524"/>
        <end position="535"/>
    </location>
</feature>
<evidence type="ECO:0000313" key="2">
    <source>
        <dbReference type="EMBL" id="CDO95318.1"/>
    </source>
</evidence>
<name>A0A0A8LB41_9SACH</name>
<comment type="caution">
    <text evidence="2">The sequence shown here is derived from an EMBL/GenBank/DDBJ whole genome shotgun (WGS) entry which is preliminary data.</text>
</comment>
<dbReference type="OrthoDB" id="3973067at2759"/>
<dbReference type="PRINTS" id="PR02082">
    <property type="entry name" value="GLC7IP4"/>
</dbReference>
<feature type="compositionally biased region" description="Polar residues" evidence="1">
    <location>
        <begin position="741"/>
        <end position="752"/>
    </location>
</feature>
<proteinExistence type="predicted"/>
<evidence type="ECO:0000256" key="1">
    <source>
        <dbReference type="SAM" id="MobiDB-lite"/>
    </source>
</evidence>
<feature type="region of interest" description="Disordered" evidence="1">
    <location>
        <begin position="427"/>
        <end position="540"/>
    </location>
</feature>
<feature type="region of interest" description="Disordered" evidence="1">
    <location>
        <begin position="741"/>
        <end position="762"/>
    </location>
</feature>
<keyword evidence="3" id="KW-1185">Reference proteome</keyword>
<organism evidence="2 3">
    <name type="scientific">Kluyveromyces dobzhanskii CBS 2104</name>
    <dbReference type="NCBI Taxonomy" id="1427455"/>
    <lineage>
        <taxon>Eukaryota</taxon>
        <taxon>Fungi</taxon>
        <taxon>Dikarya</taxon>
        <taxon>Ascomycota</taxon>
        <taxon>Saccharomycotina</taxon>
        <taxon>Saccharomycetes</taxon>
        <taxon>Saccharomycetales</taxon>
        <taxon>Saccharomycetaceae</taxon>
        <taxon>Kluyveromyces</taxon>
    </lineage>
</organism>
<dbReference type="AlphaFoldDB" id="A0A0A8LB41"/>
<protein>
    <submittedName>
        <fullName evidence="2">WGS project CCBQ000000000 data, contig 00272</fullName>
    </submittedName>
</protein>
<dbReference type="GO" id="GO:0019888">
    <property type="term" value="F:protein phosphatase regulator activity"/>
    <property type="evidence" value="ECO:0007669"/>
    <property type="project" value="InterPro"/>
</dbReference>
<sequence>MLAKAAASASLPNVKGSVYLDFTDIKCIQYTASIRKLEQLLHVCKLLLKSLSMKKNENLVPLTNFVIALAGGFHFNVSPVIEKRIELLSQFKQCKLNAINPPLSTNSINLETKLIPVEENGDLFVEKFYDQQLQSQLLIALQQVAENALQIYQSRIKQLVMERNSNRPLDLSGRASELEEVSINDLVAPHELMFALDLLVNIRDKSTDTSSTAFFALASTILEKFKSNLNDKCVPPIRTYYTSIMKFTRTKGAFSNNVLIQLPYWQLTLHRIYAASLRTKSLIDVIRAVLRQIYIPNKCHFHDKDAKLHSDNLHEYTELLQELDIFCSTQELEKDLIESFKSYSIQGTVYQVQFSNIASAYQNLLLKSVQILRKACKLVDSLNTQWKAISRNMKIQKYDDMNGDDIKKMVEEKLIVDKLAYNERIKEQEKQKELKNSSTLPQRSSSSSSTLNSNSSSLNPSPSLLSPSKMSRTSSVSKSEGPKSPSSPSFFVDASSYIPERQTASIKTRNRSSSLQSETNMKESSSTRSNIRSNSLQASSLNTQRIVQNAYSKALLSMNDKRAPKLTPTKLSNSIRSKSPSPNSSQQNSSKPRNRMNSSKLNNVNEDDINENFYDLKLDNETLVVSQESLPSKKTSAEFETKAPRIVVSDSDHETLTNNDSENENTVKKVRFTGVPPMSPEENPQPKRRGWYKKPAVLHYPPPPPQSSFQKFRGTQEGLAFRTTLIPRDQNTDKKSGFEQLYTSNQGSSTKIVSRIKDKLIR</sequence>
<dbReference type="Proteomes" id="UP000031516">
    <property type="component" value="Unassembled WGS sequence"/>
</dbReference>
<feature type="compositionally biased region" description="Low complexity" evidence="1">
    <location>
        <begin position="572"/>
        <end position="591"/>
    </location>
</feature>
<evidence type="ECO:0000313" key="3">
    <source>
        <dbReference type="Proteomes" id="UP000031516"/>
    </source>
</evidence>
<dbReference type="GO" id="GO:0008157">
    <property type="term" value="F:protein phosphatase 1 binding"/>
    <property type="evidence" value="ECO:0007669"/>
    <property type="project" value="InterPro"/>
</dbReference>